<dbReference type="GO" id="GO:0005524">
    <property type="term" value="F:ATP binding"/>
    <property type="evidence" value="ECO:0007669"/>
    <property type="project" value="UniProtKB-KW"/>
</dbReference>
<dbReference type="Gene3D" id="1.10.8.60">
    <property type="match status" value="1"/>
</dbReference>
<dbReference type="Proteomes" id="UP000001542">
    <property type="component" value="Unassembled WGS sequence"/>
</dbReference>
<dbReference type="Pfam" id="PF00004">
    <property type="entry name" value="AAA"/>
    <property type="match status" value="2"/>
</dbReference>
<dbReference type="VEuPathDB" id="TrichDB:TVAGG3_0564740"/>
<dbReference type="SMART" id="SM00382">
    <property type="entry name" value="AAA"/>
    <property type="match status" value="1"/>
</dbReference>
<dbReference type="KEGG" id="tva:5466453"/>
<dbReference type="InterPro" id="IPR027417">
    <property type="entry name" value="P-loop_NTPase"/>
</dbReference>
<protein>
    <submittedName>
        <fullName evidence="3">ATPase, AAA family protein</fullName>
    </submittedName>
</protein>
<dbReference type="STRING" id="5722.A2DFH9"/>
<dbReference type="PANTHER" id="PTHR23077">
    <property type="entry name" value="AAA-FAMILY ATPASE"/>
    <property type="match status" value="1"/>
</dbReference>
<dbReference type="eggNOG" id="KOG0730">
    <property type="taxonomic scope" value="Eukaryota"/>
</dbReference>
<dbReference type="AlphaFoldDB" id="A2DFH9"/>
<dbReference type="GO" id="GO:0016887">
    <property type="term" value="F:ATP hydrolysis activity"/>
    <property type="evidence" value="ECO:0000318"/>
    <property type="project" value="GO_Central"/>
</dbReference>
<dbReference type="EMBL" id="DS113194">
    <property type="protein sequence ID" value="EAY20907.1"/>
    <property type="molecule type" value="Genomic_DNA"/>
</dbReference>
<comment type="similarity">
    <text evidence="1">Belongs to the AAA ATPase family.</text>
</comment>
<keyword evidence="1" id="KW-0547">Nucleotide-binding</keyword>
<reference evidence="3" key="1">
    <citation type="submission" date="2006-10" db="EMBL/GenBank/DDBJ databases">
        <authorList>
            <person name="Amadeo P."/>
            <person name="Zhao Q."/>
            <person name="Wortman J."/>
            <person name="Fraser-Liggett C."/>
            <person name="Carlton J."/>
        </authorList>
    </citation>
    <scope>NUCLEOTIDE SEQUENCE</scope>
    <source>
        <strain evidence="3">G3</strain>
    </source>
</reference>
<gene>
    <name evidence="3" type="ORF">TVAG_437330</name>
</gene>
<evidence type="ECO:0000313" key="4">
    <source>
        <dbReference type="Proteomes" id="UP000001542"/>
    </source>
</evidence>
<dbReference type="SUPFAM" id="SSF52540">
    <property type="entry name" value="P-loop containing nucleoside triphosphate hydrolases"/>
    <property type="match status" value="2"/>
</dbReference>
<keyword evidence="1" id="KW-0067">ATP-binding</keyword>
<dbReference type="InterPro" id="IPR050168">
    <property type="entry name" value="AAA_ATPase_domain"/>
</dbReference>
<evidence type="ECO:0000313" key="3">
    <source>
        <dbReference type="EMBL" id="EAY20907.1"/>
    </source>
</evidence>
<keyword evidence="4" id="KW-1185">Reference proteome</keyword>
<dbReference type="SMR" id="A2DFH9"/>
<accession>A2DFH9</accession>
<proteinExistence type="inferred from homology"/>
<organism evidence="3 4">
    <name type="scientific">Trichomonas vaginalis (strain ATCC PRA-98 / G3)</name>
    <dbReference type="NCBI Taxonomy" id="412133"/>
    <lineage>
        <taxon>Eukaryota</taxon>
        <taxon>Metamonada</taxon>
        <taxon>Parabasalia</taxon>
        <taxon>Trichomonadida</taxon>
        <taxon>Trichomonadidae</taxon>
        <taxon>Trichomonas</taxon>
    </lineage>
</organism>
<dbReference type="PANTHER" id="PTHR23077:SF117">
    <property type="entry name" value="AAA+ ATPASE DOMAIN-CONTAINING PROTEIN"/>
    <property type="match status" value="1"/>
</dbReference>
<dbReference type="InterPro" id="IPR003593">
    <property type="entry name" value="AAA+_ATPase"/>
</dbReference>
<sequence length="636" mass="70400">MNSGKIGFYTADAVSCKWTSLAVIRDKYGTFYSIEVLPDVQAFSESAIIDSSFELPPIPFVKKNPFAELRDSCYIYPIPENKLNIATTVKITLINTRYEGSLWQFIEKQISSFFRSHRYAFVNETIVSIPIITGETIKVSIEGHMKTPQWFVFSPTSKIQYIQGNRAYDIVHYPTYDQLFERVKRIACFSIFNAEKPPSILKIITKVYANPHPCGIIFTGSEGSGRGYITKQIADALELPFTEIDAQNIDSTDLEFPVLEQRLIPKSIVLLRNFDSHFTGDNTPFQRRLESSLSSLIDSSKDCFFVLTVLSKDTIPSRLQSASRLGSTVAFPPLTSKDVSTILGDSLPQNVIDGAAGLPASSLILAAKTKSVETLFDAFSSISQSSINSNVMKTGWDDIGGLSATKKIVREAVEWPLTRRDQLQKFGVKPPRGVLLHGPPGCGKTMIARAIATSLSSSFFSISAASVFQMYLGESERVVRELFELARQRSPSVIFIDEIDAMVGKRGQNTGVSERVLSTFLNEMDGVSSLNDVVVVAATNRPDALDEALMRPGRFDCLVEVLPAQNEEDIFEVLKVCTRKMPLEEGALDYAVKNIKIGSSGAEIDNICREAALVALYSGSEKVSADHFRKIIEKQK</sequence>
<dbReference type="PROSITE" id="PS00674">
    <property type="entry name" value="AAA"/>
    <property type="match status" value="1"/>
</dbReference>
<dbReference type="FunFam" id="3.40.50.300:FF:001440">
    <property type="entry name" value="ATPase, AAA family protein"/>
    <property type="match status" value="1"/>
</dbReference>
<reference evidence="3" key="2">
    <citation type="journal article" date="2007" name="Science">
        <title>Draft genome sequence of the sexually transmitted pathogen Trichomonas vaginalis.</title>
        <authorList>
            <person name="Carlton J.M."/>
            <person name="Hirt R.P."/>
            <person name="Silva J.C."/>
            <person name="Delcher A.L."/>
            <person name="Schatz M."/>
            <person name="Zhao Q."/>
            <person name="Wortman J.R."/>
            <person name="Bidwell S.L."/>
            <person name="Alsmark U.C.M."/>
            <person name="Besteiro S."/>
            <person name="Sicheritz-Ponten T."/>
            <person name="Noel C.J."/>
            <person name="Dacks J.B."/>
            <person name="Foster P.G."/>
            <person name="Simillion C."/>
            <person name="Van de Peer Y."/>
            <person name="Miranda-Saavedra D."/>
            <person name="Barton G.J."/>
            <person name="Westrop G.D."/>
            <person name="Mueller S."/>
            <person name="Dessi D."/>
            <person name="Fiori P.L."/>
            <person name="Ren Q."/>
            <person name="Paulsen I."/>
            <person name="Zhang H."/>
            <person name="Bastida-Corcuera F.D."/>
            <person name="Simoes-Barbosa A."/>
            <person name="Brown M.T."/>
            <person name="Hayes R.D."/>
            <person name="Mukherjee M."/>
            <person name="Okumura C.Y."/>
            <person name="Schneider R."/>
            <person name="Smith A.J."/>
            <person name="Vanacova S."/>
            <person name="Villalvazo M."/>
            <person name="Haas B.J."/>
            <person name="Pertea M."/>
            <person name="Feldblyum T.V."/>
            <person name="Utterback T.R."/>
            <person name="Shu C.L."/>
            <person name="Osoegawa K."/>
            <person name="de Jong P.J."/>
            <person name="Hrdy I."/>
            <person name="Horvathova L."/>
            <person name="Zubacova Z."/>
            <person name="Dolezal P."/>
            <person name="Malik S.B."/>
            <person name="Logsdon J.M. Jr."/>
            <person name="Henze K."/>
            <person name="Gupta A."/>
            <person name="Wang C.C."/>
            <person name="Dunne R.L."/>
            <person name="Upcroft J.A."/>
            <person name="Upcroft P."/>
            <person name="White O."/>
            <person name="Salzberg S.L."/>
            <person name="Tang P."/>
            <person name="Chiu C.-H."/>
            <person name="Lee Y.-S."/>
            <person name="Embley T.M."/>
            <person name="Coombs G.H."/>
            <person name="Mottram J.C."/>
            <person name="Tachezy J."/>
            <person name="Fraser-Liggett C.M."/>
            <person name="Johnson P.J."/>
        </authorList>
    </citation>
    <scope>NUCLEOTIDE SEQUENCE [LARGE SCALE GENOMIC DNA]</scope>
    <source>
        <strain evidence="3">G3</strain>
    </source>
</reference>
<dbReference type="InterPro" id="IPR003960">
    <property type="entry name" value="ATPase_AAA_CS"/>
</dbReference>
<name>A2DFH9_TRIV3</name>
<evidence type="ECO:0000256" key="1">
    <source>
        <dbReference type="RuleBase" id="RU003651"/>
    </source>
</evidence>
<evidence type="ECO:0000259" key="2">
    <source>
        <dbReference type="SMART" id="SM00382"/>
    </source>
</evidence>
<dbReference type="InterPro" id="IPR003959">
    <property type="entry name" value="ATPase_AAA_core"/>
</dbReference>
<dbReference type="OrthoDB" id="10263575at2759"/>
<dbReference type="VEuPathDB" id="TrichDB:TVAG_437330"/>
<dbReference type="InParanoid" id="A2DFH9"/>
<dbReference type="RefSeq" id="XP_001581893.1">
    <property type="nucleotide sequence ID" value="XM_001581843.1"/>
</dbReference>
<dbReference type="Gene3D" id="3.40.50.300">
    <property type="entry name" value="P-loop containing nucleotide triphosphate hydrolases"/>
    <property type="match status" value="2"/>
</dbReference>
<feature type="domain" description="AAA+ ATPase" evidence="2">
    <location>
        <begin position="430"/>
        <end position="565"/>
    </location>
</feature>